<comment type="caution">
    <text evidence="1">The sequence shown here is derived from an EMBL/GenBank/DDBJ whole genome shotgun (WGS) entry which is preliminary data.</text>
</comment>
<dbReference type="EMBL" id="JBDODL010001709">
    <property type="protein sequence ID" value="MES1921747.1"/>
    <property type="molecule type" value="Genomic_DNA"/>
</dbReference>
<gene>
    <name evidence="1" type="ORF">MHBO_003277</name>
</gene>
<keyword evidence="2" id="KW-1185">Reference proteome</keyword>
<sequence length="110" mass="12051">MRQSVYSIPRADSLASICFSKSLYDIGLGLPCPSYFIVSLKLGRAFVVVSPSHTGVQRGVLERNPLRGSYSAWTLSSHVQCSSSTNTSSSSHLSSHIPIPWTVYFNQILD</sequence>
<dbReference type="Proteomes" id="UP001439008">
    <property type="component" value="Unassembled WGS sequence"/>
</dbReference>
<accession>A0ABV2APZ1</accession>
<proteinExistence type="predicted"/>
<organism evidence="1 2">
    <name type="scientific">Bonamia ostreae</name>
    <dbReference type="NCBI Taxonomy" id="126728"/>
    <lineage>
        <taxon>Eukaryota</taxon>
        <taxon>Sar</taxon>
        <taxon>Rhizaria</taxon>
        <taxon>Endomyxa</taxon>
        <taxon>Ascetosporea</taxon>
        <taxon>Haplosporida</taxon>
        <taxon>Bonamia</taxon>
    </lineage>
</organism>
<reference evidence="1 2" key="1">
    <citation type="journal article" date="2024" name="BMC Biol.">
        <title>Comparative genomics of Ascetosporea gives new insight into the evolutionary basis for animal parasitism in Rhizaria.</title>
        <authorList>
            <person name="Hiltunen Thoren M."/>
            <person name="Onut-Brannstrom I."/>
            <person name="Alfjorden A."/>
            <person name="Peckova H."/>
            <person name="Swords F."/>
            <person name="Hooper C."/>
            <person name="Holzer A.S."/>
            <person name="Bass D."/>
            <person name="Burki F."/>
        </authorList>
    </citation>
    <scope>NUCLEOTIDE SEQUENCE [LARGE SCALE GENOMIC DNA]</scope>
    <source>
        <strain evidence="1">20-A016</strain>
    </source>
</reference>
<evidence type="ECO:0000313" key="1">
    <source>
        <dbReference type="EMBL" id="MES1921747.1"/>
    </source>
</evidence>
<evidence type="ECO:0000313" key="2">
    <source>
        <dbReference type="Proteomes" id="UP001439008"/>
    </source>
</evidence>
<protein>
    <submittedName>
        <fullName evidence="1">Uncharacterized protein</fullName>
    </submittedName>
</protein>
<name>A0ABV2APZ1_9EUKA</name>